<reference evidence="2" key="2">
    <citation type="journal article" name="Front. Microbiol.">
        <title>Degradative Capacity of Two Strains of Rhodonia placenta: From Phenotype to Genotype.</title>
        <authorList>
            <person name="Kolle M."/>
            <person name="Horta M.A.C."/>
            <person name="Nowrousian M."/>
            <person name="Ohm R.A."/>
            <person name="Benz J.P."/>
            <person name="Pilgard A."/>
        </authorList>
    </citation>
    <scope>NUCLEOTIDE SEQUENCE</scope>
    <source>
        <strain evidence="2">FPRL280</strain>
    </source>
</reference>
<evidence type="ECO:0000313" key="2">
    <source>
        <dbReference type="EMBL" id="KAF9807128.1"/>
    </source>
</evidence>
<proteinExistence type="predicted"/>
<evidence type="ECO:0000313" key="3">
    <source>
        <dbReference type="Proteomes" id="UP000639403"/>
    </source>
</evidence>
<organism evidence="2 3">
    <name type="scientific">Rhodonia placenta</name>
    <dbReference type="NCBI Taxonomy" id="104341"/>
    <lineage>
        <taxon>Eukaryota</taxon>
        <taxon>Fungi</taxon>
        <taxon>Dikarya</taxon>
        <taxon>Basidiomycota</taxon>
        <taxon>Agaricomycotina</taxon>
        <taxon>Agaricomycetes</taxon>
        <taxon>Polyporales</taxon>
        <taxon>Adustoporiaceae</taxon>
        <taxon>Rhodonia</taxon>
    </lineage>
</organism>
<sequence length="415" mass="46951">MAEVVKVVLRFQYRGARAGQWASVKNGDRPTAEYMKSLLDDLQVLDVPRPMDLEPMWQSGVVDCIWHTPKGGELYKRIHRGYCRRKFLSENVEKNISWIKFDESSRPTHRYSTKRQVLGDQPLALRGRRRSISPRDRRCSISPGTRRTPGEVERRPRSRRPSPSRRPMSARSRQYLDETQRMLRRLSDPVSKGASVPFELESPEELRKEQDSPSDTPTRSRTESSPAPIVSSTSTDVSAQTNVSEVHTNSVGNSCSERSSRSEGLAAPAIPNVMQATASPEPRSLEGDIHDLSNMRLDLQKQSSGFREHEIGLEQHLVEHAQPPGAEEGESVDQGIMTEPFVDKDVSALREMLERETAARQAAETELQEERRKRVDAEAILEDMRRERSAPFIVPGMADAFIKLARLTEEALSSR</sequence>
<dbReference type="EMBL" id="JADOXO010000293">
    <property type="protein sequence ID" value="KAF9807128.1"/>
    <property type="molecule type" value="Genomic_DNA"/>
</dbReference>
<accession>A0A8H7NWK1</accession>
<feature type="compositionally biased region" description="Polar residues" evidence="1">
    <location>
        <begin position="213"/>
        <end position="257"/>
    </location>
</feature>
<evidence type="ECO:0000256" key="1">
    <source>
        <dbReference type="SAM" id="MobiDB-lite"/>
    </source>
</evidence>
<feature type="region of interest" description="Disordered" evidence="1">
    <location>
        <begin position="355"/>
        <end position="374"/>
    </location>
</feature>
<dbReference type="Proteomes" id="UP000639403">
    <property type="component" value="Unassembled WGS sequence"/>
</dbReference>
<name>A0A8H7NWK1_9APHY</name>
<dbReference type="AlphaFoldDB" id="A0A8H7NWK1"/>
<feature type="compositionally biased region" description="Basic and acidic residues" evidence="1">
    <location>
        <begin position="174"/>
        <end position="187"/>
    </location>
</feature>
<gene>
    <name evidence="2" type="ORF">IEO21_08381</name>
</gene>
<reference evidence="2" key="1">
    <citation type="submission" date="2020-11" db="EMBL/GenBank/DDBJ databases">
        <authorList>
            <person name="Koelle M."/>
            <person name="Horta M.A.C."/>
            <person name="Nowrousian M."/>
            <person name="Ohm R.A."/>
            <person name="Benz P."/>
            <person name="Pilgard A."/>
        </authorList>
    </citation>
    <scope>NUCLEOTIDE SEQUENCE</scope>
    <source>
        <strain evidence="2">FPRL280</strain>
    </source>
</reference>
<protein>
    <submittedName>
        <fullName evidence="2">Uncharacterized protein</fullName>
    </submittedName>
</protein>
<comment type="caution">
    <text evidence="2">The sequence shown here is derived from an EMBL/GenBank/DDBJ whole genome shotgun (WGS) entry which is preliminary data.</text>
</comment>
<feature type="region of interest" description="Disordered" evidence="1">
    <location>
        <begin position="109"/>
        <end position="286"/>
    </location>
</feature>